<dbReference type="InParanoid" id="A0A6P6XTH9"/>
<keyword evidence="4" id="KW-0528">Neurotoxin</keyword>
<dbReference type="Pfam" id="PF13606">
    <property type="entry name" value="Ank_3"/>
    <property type="match status" value="1"/>
</dbReference>
<dbReference type="GO" id="GO:0006887">
    <property type="term" value="P:exocytosis"/>
    <property type="evidence" value="ECO:0007669"/>
    <property type="project" value="UniProtKB-KW"/>
</dbReference>
<evidence type="ECO:0000256" key="7">
    <source>
        <dbReference type="SAM" id="MobiDB-lite"/>
    </source>
</evidence>
<accession>A0A6P6XTH9</accession>
<dbReference type="InterPro" id="IPR036770">
    <property type="entry name" value="Ankyrin_rpt-contain_sf"/>
</dbReference>
<feature type="repeat" description="ANK" evidence="6">
    <location>
        <begin position="107"/>
        <end position="130"/>
    </location>
</feature>
<dbReference type="GO" id="GO:0044218">
    <property type="term" value="C:other organism cell membrane"/>
    <property type="evidence" value="ECO:0007669"/>
    <property type="project" value="UniProtKB-KW"/>
</dbReference>
<dbReference type="PANTHER" id="PTHR24172">
    <property type="entry name" value="ANK_REP_REGION DOMAIN-CONTAINING PROTEIN"/>
    <property type="match status" value="1"/>
</dbReference>
<evidence type="ECO:0000313" key="8">
    <source>
        <dbReference type="Proteomes" id="UP000515146"/>
    </source>
</evidence>
<reference evidence="9" key="1">
    <citation type="submission" date="2025-08" db="UniProtKB">
        <authorList>
            <consortium name="RefSeq"/>
        </authorList>
    </citation>
    <scope>IDENTIFICATION</scope>
    <source>
        <strain evidence="9">Airmid</strain>
    </source>
</reference>
<dbReference type="GO" id="GO:0044231">
    <property type="term" value="C:host cell presynaptic membrane"/>
    <property type="evidence" value="ECO:0007669"/>
    <property type="project" value="UniProtKB-KW"/>
</dbReference>
<dbReference type="InterPro" id="IPR002110">
    <property type="entry name" value="Ankyrin_rpt"/>
</dbReference>
<dbReference type="PANTHER" id="PTHR24172:SF4">
    <property type="entry name" value="ANK_REP_REGION DOMAIN-CONTAINING PROTEIN"/>
    <property type="match status" value="1"/>
</dbReference>
<dbReference type="OMA" id="WINARDH"/>
<feature type="repeat" description="ANK" evidence="6">
    <location>
        <begin position="141"/>
        <end position="176"/>
    </location>
</feature>
<dbReference type="Pfam" id="PF12796">
    <property type="entry name" value="Ank_2"/>
    <property type="match status" value="1"/>
</dbReference>
<comment type="subcellular location">
    <subcellularLocation>
        <location evidence="1">Target cell membrane</location>
    </subcellularLocation>
</comment>
<dbReference type="RefSeq" id="XP_027196747.1">
    <property type="nucleotide sequence ID" value="XM_027340946.1"/>
</dbReference>
<feature type="compositionally biased region" description="Low complexity" evidence="7">
    <location>
        <begin position="199"/>
        <end position="209"/>
    </location>
</feature>
<protein>
    <submittedName>
        <fullName evidence="9">Serine/threonine-protein phosphatase 6 regulatory ankyrin repeat subunit A-like</fullName>
    </submittedName>
</protein>
<feature type="repeat" description="ANK" evidence="6">
    <location>
        <begin position="333"/>
        <end position="356"/>
    </location>
</feature>
<gene>
    <name evidence="9" type="primary">LOC113791201</name>
</gene>
<dbReference type="Proteomes" id="UP000515146">
    <property type="component" value="Unplaced"/>
</dbReference>
<organism evidence="8 9">
    <name type="scientific">Dermatophagoides pteronyssinus</name>
    <name type="common">European house dust mite</name>
    <dbReference type="NCBI Taxonomy" id="6956"/>
    <lineage>
        <taxon>Eukaryota</taxon>
        <taxon>Metazoa</taxon>
        <taxon>Ecdysozoa</taxon>
        <taxon>Arthropoda</taxon>
        <taxon>Chelicerata</taxon>
        <taxon>Arachnida</taxon>
        <taxon>Acari</taxon>
        <taxon>Acariformes</taxon>
        <taxon>Sarcoptiformes</taxon>
        <taxon>Astigmata</taxon>
        <taxon>Psoroptidia</taxon>
        <taxon>Analgoidea</taxon>
        <taxon>Pyroglyphidae</taxon>
        <taxon>Dermatophagoidinae</taxon>
        <taxon>Dermatophagoides</taxon>
    </lineage>
</organism>
<keyword evidence="5" id="KW-1053">Target membrane</keyword>
<evidence type="ECO:0000256" key="2">
    <source>
        <dbReference type="ARBA" id="ARBA00022483"/>
    </source>
</evidence>
<keyword evidence="3" id="KW-1052">Target cell membrane</keyword>
<evidence type="ECO:0000256" key="3">
    <source>
        <dbReference type="ARBA" id="ARBA00022537"/>
    </source>
</evidence>
<evidence type="ECO:0000256" key="6">
    <source>
        <dbReference type="PROSITE-ProRule" id="PRU00023"/>
    </source>
</evidence>
<dbReference type="AlphaFoldDB" id="A0A6P6XTH9"/>
<name>A0A6P6XTH9_DERPT</name>
<dbReference type="OrthoDB" id="432281at2759"/>
<keyword evidence="2" id="KW-0268">Exocytosis</keyword>
<keyword evidence="5" id="KW-0472">Membrane</keyword>
<keyword evidence="4" id="KW-0800">Toxin</keyword>
<evidence type="ECO:0000313" key="9">
    <source>
        <dbReference type="RefSeq" id="XP_027196747.1"/>
    </source>
</evidence>
<evidence type="ECO:0000256" key="4">
    <source>
        <dbReference type="ARBA" id="ARBA00023028"/>
    </source>
</evidence>
<proteinExistence type="predicted"/>
<dbReference type="PROSITE" id="PS50088">
    <property type="entry name" value="ANK_REPEAT"/>
    <property type="match status" value="3"/>
</dbReference>
<dbReference type="PROSITE" id="PS50297">
    <property type="entry name" value="ANK_REP_REGION"/>
    <property type="match status" value="3"/>
</dbReference>
<dbReference type="SUPFAM" id="SSF48403">
    <property type="entry name" value="Ankyrin repeat"/>
    <property type="match status" value="1"/>
</dbReference>
<evidence type="ECO:0000256" key="1">
    <source>
        <dbReference type="ARBA" id="ARBA00004175"/>
    </source>
</evidence>
<keyword evidence="8" id="KW-1185">Reference proteome</keyword>
<sequence length="366" mass="41519">MEINSANLKKWIEENNIEMLEGVVLEGHGERLQKKATSLLIRQHSNDDISNNNNDLFMTQNYIEKTVPIIMNKIQNLHQAVSMGDLTILKKNDFNMKNDYILSKDHFGMTPLHKATIMGHVEIVQYILEKFPETINAKDREGRTALHYSTATTNRNGNKIYKMLIKAGADSRVRDSQGKTPDYYRVHFLAIPNEILRPNGGKNNSVNAGSGAGGGSSSNLYHSKFHGETNANRSHQQQQQQRRHIQPAIREKINMALHSGNVNQLEELLLDGYGTELIGRTSFGEDARKFLKTIPQSMEKIHVLHNSIINGDIDQTIEILTKNPEFIRTKDSNSFTPFHLAIINGHMNLIDYLLENFPSIIHSKDN</sequence>
<dbReference type="PRINTS" id="PR01415">
    <property type="entry name" value="ANKYRIN"/>
</dbReference>
<keyword evidence="6" id="KW-0040">ANK repeat</keyword>
<keyword evidence="4" id="KW-0638">Presynaptic neurotoxin</keyword>
<feature type="non-terminal residue" evidence="9">
    <location>
        <position position="366"/>
    </location>
</feature>
<evidence type="ECO:0000256" key="5">
    <source>
        <dbReference type="ARBA" id="ARBA00023298"/>
    </source>
</evidence>
<feature type="region of interest" description="Disordered" evidence="7">
    <location>
        <begin position="197"/>
        <end position="245"/>
    </location>
</feature>
<dbReference type="Gene3D" id="1.25.40.20">
    <property type="entry name" value="Ankyrin repeat-containing domain"/>
    <property type="match status" value="2"/>
</dbReference>
<dbReference type="KEGG" id="dpte:113791201"/>
<dbReference type="SMART" id="SM00248">
    <property type="entry name" value="ANK"/>
    <property type="match status" value="3"/>
</dbReference>